<dbReference type="Pfam" id="PF04479">
    <property type="entry name" value="RTA1"/>
    <property type="match status" value="1"/>
</dbReference>
<feature type="transmembrane region" description="Helical" evidence="5">
    <location>
        <begin position="99"/>
        <end position="117"/>
    </location>
</feature>
<name>F8NS55_SERL9</name>
<dbReference type="OrthoDB" id="3358017at2759"/>
<comment type="subcellular location">
    <subcellularLocation>
        <location evidence="1">Membrane</location>
        <topology evidence="1">Multi-pass membrane protein</topology>
    </subcellularLocation>
</comment>
<evidence type="ECO:0000256" key="4">
    <source>
        <dbReference type="ARBA" id="ARBA00023136"/>
    </source>
</evidence>
<reference evidence="6" key="1">
    <citation type="submission" date="2011-04" db="EMBL/GenBank/DDBJ databases">
        <title>Evolution of plant cell wall degrading machinery underlies the functional diversity of forest fungi.</title>
        <authorList>
            <consortium name="US DOE Joint Genome Institute (JGI-PGF)"/>
            <person name="Eastwood D.C."/>
            <person name="Floudas D."/>
            <person name="Binder M."/>
            <person name="Majcherczyk A."/>
            <person name="Schneider P."/>
            <person name="Aerts A."/>
            <person name="Asiegbu F.O."/>
            <person name="Baker S.E."/>
            <person name="Barry K."/>
            <person name="Bendiksby M."/>
            <person name="Blumentritt M."/>
            <person name="Coutinho P.M."/>
            <person name="Cullen D."/>
            <person name="Cullen D."/>
            <person name="Gathman A."/>
            <person name="Goodell B."/>
            <person name="Henrissat B."/>
            <person name="Ihrmark K."/>
            <person name="Kauserud H."/>
            <person name="Kohler A."/>
            <person name="LaButti K."/>
            <person name="Lapidus A."/>
            <person name="Lavin J.L."/>
            <person name="Lee Y.-H."/>
            <person name="Lindquist E."/>
            <person name="Lilly W."/>
            <person name="Lucas S."/>
            <person name="Morin E."/>
            <person name="Murat C."/>
            <person name="Oguiza J.A."/>
            <person name="Park J."/>
            <person name="Pisabarro A.G."/>
            <person name="Riley R."/>
            <person name="Rosling A."/>
            <person name="Salamov A."/>
            <person name="Schmidt O."/>
            <person name="Schmutz J."/>
            <person name="Skrede I."/>
            <person name="Stenlid J."/>
            <person name="Wiebenga A."/>
            <person name="Xie X."/>
            <person name="Kues U."/>
            <person name="Hibbett D.S."/>
            <person name="Hoffmeister D."/>
            <person name="Hogberg N."/>
            <person name="Martin F."/>
            <person name="Grigoriev I.V."/>
            <person name="Watkinson S.C."/>
        </authorList>
    </citation>
    <scope>NUCLEOTIDE SEQUENCE</scope>
    <source>
        <strain evidence="6">S7.9</strain>
    </source>
</reference>
<dbReference type="GO" id="GO:0005886">
    <property type="term" value="C:plasma membrane"/>
    <property type="evidence" value="ECO:0007669"/>
    <property type="project" value="TreeGrafter"/>
</dbReference>
<keyword evidence="4 5" id="KW-0472">Membrane</keyword>
<feature type="transmembrane region" description="Helical" evidence="5">
    <location>
        <begin position="229"/>
        <end position="247"/>
    </location>
</feature>
<dbReference type="RefSeq" id="XP_007317061.1">
    <property type="nucleotide sequence ID" value="XM_007316999.1"/>
</dbReference>
<accession>F8NS55</accession>
<dbReference type="EMBL" id="GL945432">
    <property type="protein sequence ID" value="EGO26888.1"/>
    <property type="molecule type" value="Genomic_DNA"/>
</dbReference>
<sequence length="310" mass="33546">MAATNFTTTASDIISSHLLARGDRSLGPYDYVPTKSVGITFVTLFAISTVAHFVQSIRFRTWWMLPTAVLCGIAELVGWSARLYSSGAPHAVVPFEIQISSTITGPTPLIAANFIMLGRIIRALGTRYSRLPPKLYTIVFLSCDAVSLTIQGVGGGIAASASGNGQNANTGGNIMLVGIVIQMIAISIFVLCASEFLIRYANDKPLRAPADEEEKVSSLSNGMNPRMKLLIYAIAFNTTCLFIRAVYRTIELTDGWNGRIISTQVYFNVLDAGMVTLAIFTLNFFHPGYLLVTPPKTLYGHIAGSESSQF</sequence>
<gene>
    <name evidence="6" type="ORF">SERLADRAFT_464467</name>
</gene>
<dbReference type="GeneID" id="18818748"/>
<dbReference type="AlphaFoldDB" id="F8NS55"/>
<dbReference type="InterPro" id="IPR007568">
    <property type="entry name" value="RTA1"/>
</dbReference>
<feature type="transmembrane region" description="Helical" evidence="5">
    <location>
        <begin position="61"/>
        <end position="79"/>
    </location>
</feature>
<evidence type="ECO:0000256" key="3">
    <source>
        <dbReference type="ARBA" id="ARBA00022989"/>
    </source>
</evidence>
<evidence type="ECO:0008006" key="7">
    <source>
        <dbReference type="Google" id="ProtNLM"/>
    </source>
</evidence>
<dbReference type="KEGG" id="sla:SERLADRAFT_464467"/>
<feature type="transmembrane region" description="Helical" evidence="5">
    <location>
        <begin position="36"/>
        <end position="54"/>
    </location>
</feature>
<evidence type="ECO:0000256" key="2">
    <source>
        <dbReference type="ARBA" id="ARBA00022692"/>
    </source>
</evidence>
<dbReference type="GO" id="GO:0000324">
    <property type="term" value="C:fungal-type vacuole"/>
    <property type="evidence" value="ECO:0007669"/>
    <property type="project" value="TreeGrafter"/>
</dbReference>
<evidence type="ECO:0000256" key="5">
    <source>
        <dbReference type="SAM" id="Phobius"/>
    </source>
</evidence>
<keyword evidence="2 5" id="KW-0812">Transmembrane</keyword>
<proteinExistence type="predicted"/>
<dbReference type="PANTHER" id="PTHR31465">
    <property type="entry name" value="PROTEIN RTA1-RELATED"/>
    <property type="match status" value="1"/>
</dbReference>
<dbReference type="Proteomes" id="UP000008064">
    <property type="component" value="Unassembled WGS sequence"/>
</dbReference>
<feature type="transmembrane region" description="Helical" evidence="5">
    <location>
        <begin position="267"/>
        <end position="292"/>
    </location>
</feature>
<organism>
    <name type="scientific">Serpula lacrymans var. lacrymans (strain S7.9)</name>
    <name type="common">Dry rot fungus</name>
    <dbReference type="NCBI Taxonomy" id="578457"/>
    <lineage>
        <taxon>Eukaryota</taxon>
        <taxon>Fungi</taxon>
        <taxon>Dikarya</taxon>
        <taxon>Basidiomycota</taxon>
        <taxon>Agaricomycotina</taxon>
        <taxon>Agaricomycetes</taxon>
        <taxon>Agaricomycetidae</taxon>
        <taxon>Boletales</taxon>
        <taxon>Coniophorineae</taxon>
        <taxon>Serpulaceae</taxon>
        <taxon>Serpula</taxon>
    </lineage>
</organism>
<dbReference type="PANTHER" id="PTHR31465:SF9">
    <property type="entry name" value="SPHINGOID LONG-CHAIN BASE TRANSPORTER RSB1"/>
    <property type="match status" value="1"/>
</dbReference>
<evidence type="ECO:0000256" key="1">
    <source>
        <dbReference type="ARBA" id="ARBA00004141"/>
    </source>
</evidence>
<feature type="transmembrane region" description="Helical" evidence="5">
    <location>
        <begin position="174"/>
        <end position="198"/>
    </location>
</feature>
<protein>
    <recommendedName>
        <fullName evidence="7">RTA1-domain-containing protein</fullName>
    </recommendedName>
</protein>
<evidence type="ECO:0000313" key="6">
    <source>
        <dbReference type="EMBL" id="EGO26888.1"/>
    </source>
</evidence>
<dbReference type="HOGENOM" id="CLU_033465_6_0_1"/>
<feature type="transmembrane region" description="Helical" evidence="5">
    <location>
        <begin position="138"/>
        <end position="162"/>
    </location>
</feature>
<keyword evidence="3 5" id="KW-1133">Transmembrane helix</keyword>